<accession>A0ABN1J808</accession>
<keyword evidence="5" id="KW-0067">ATP-binding</keyword>
<evidence type="ECO:0000259" key="10">
    <source>
        <dbReference type="PROSITE" id="PS50929"/>
    </source>
</evidence>
<name>A0ABN1J808_9FLAO</name>
<dbReference type="EMBL" id="BAAAGE010000005">
    <property type="protein sequence ID" value="GAA0731517.1"/>
    <property type="molecule type" value="Genomic_DNA"/>
</dbReference>
<evidence type="ECO:0000256" key="2">
    <source>
        <dbReference type="ARBA" id="ARBA00022448"/>
    </source>
</evidence>
<dbReference type="SMART" id="SM00382">
    <property type="entry name" value="AAA"/>
    <property type="match status" value="1"/>
</dbReference>
<evidence type="ECO:0000256" key="4">
    <source>
        <dbReference type="ARBA" id="ARBA00022741"/>
    </source>
</evidence>
<dbReference type="PROSITE" id="PS50929">
    <property type="entry name" value="ABC_TM1F"/>
    <property type="match status" value="1"/>
</dbReference>
<sequence>MKKEILEISRSKLVPLKSIVGYSILAIISGLSGFTFIATINNVISQSISSDSVNLNNYLWIFLGTIIVFFVTRRWLSGGIINLSQNIYWGIRKDVIKLILGAPYRKLQEYKDEVYSTLTSDVGNITSASLLVITFFSSIILIISCLGYMAYLSISLFLVSLAVIVVGVLVYTFRARKGDQQFQEVRELERSFMRTFSSILDGSKEININPNKGIDIYENKLIDIISHGKETNVKAYLRYLNSELVSQLLFYGLITFILVYAGQILDVSIDIVISFVFVLLYLLGPIVNVMTIIPFMSNAVISLKKMNTLKQELENHQFEAQARESNKSKYYNFSTLEIKDYSFSYGENTFSVGPINLEINRNEVVFIYGGNGSGKTTFINTILQLFNLDKGTVTIDNIPLALEQMDLVKSMFSPVFSDFYLFDEFYGIEKVDVNKVNYYLELFELKNKVTIEKNKFSTTDLSTGQRKRLALIYALLEDRPILVLDEWAADQDPYFRKKFYKEIIPKILNNEDKTIIAITHDDSYYHVADKLLKMEFGKLTEINKKMLETIL</sequence>
<evidence type="ECO:0000259" key="9">
    <source>
        <dbReference type="PROSITE" id="PS50893"/>
    </source>
</evidence>
<organism evidence="11 12">
    <name type="scientific">Aquimarina litoralis</name>
    <dbReference type="NCBI Taxonomy" id="584605"/>
    <lineage>
        <taxon>Bacteria</taxon>
        <taxon>Pseudomonadati</taxon>
        <taxon>Bacteroidota</taxon>
        <taxon>Flavobacteriia</taxon>
        <taxon>Flavobacteriales</taxon>
        <taxon>Flavobacteriaceae</taxon>
        <taxon>Aquimarina</taxon>
    </lineage>
</organism>
<keyword evidence="6 8" id="KW-1133">Transmembrane helix</keyword>
<dbReference type="NCBIfam" id="TIGR01194">
    <property type="entry name" value="cyc_pep_trnsptr"/>
    <property type="match status" value="1"/>
</dbReference>
<evidence type="ECO:0000313" key="11">
    <source>
        <dbReference type="EMBL" id="GAA0731517.1"/>
    </source>
</evidence>
<dbReference type="Pfam" id="PF00005">
    <property type="entry name" value="ABC_tran"/>
    <property type="match status" value="1"/>
</dbReference>
<dbReference type="PROSITE" id="PS50893">
    <property type="entry name" value="ABC_TRANSPORTER_2"/>
    <property type="match status" value="1"/>
</dbReference>
<feature type="domain" description="ABC transmembrane type-1" evidence="10">
    <location>
        <begin position="24"/>
        <end position="298"/>
    </location>
</feature>
<reference evidence="11 12" key="1">
    <citation type="journal article" date="2019" name="Int. J. Syst. Evol. Microbiol.">
        <title>The Global Catalogue of Microorganisms (GCM) 10K type strain sequencing project: providing services to taxonomists for standard genome sequencing and annotation.</title>
        <authorList>
            <consortium name="The Broad Institute Genomics Platform"/>
            <consortium name="The Broad Institute Genome Sequencing Center for Infectious Disease"/>
            <person name="Wu L."/>
            <person name="Ma J."/>
        </authorList>
    </citation>
    <scope>NUCLEOTIDE SEQUENCE [LARGE SCALE GENOMIC DNA]</scope>
    <source>
        <strain evidence="11 12">JCM 15974</strain>
    </source>
</reference>
<comment type="caution">
    <text evidence="11">The sequence shown here is derived from an EMBL/GenBank/DDBJ whole genome shotgun (WGS) entry which is preliminary data.</text>
</comment>
<dbReference type="SUPFAM" id="SSF52540">
    <property type="entry name" value="P-loop containing nucleoside triphosphate hydrolases"/>
    <property type="match status" value="1"/>
</dbReference>
<feature type="transmembrane region" description="Helical" evidence="8">
    <location>
        <begin position="156"/>
        <end position="173"/>
    </location>
</feature>
<evidence type="ECO:0000256" key="6">
    <source>
        <dbReference type="ARBA" id="ARBA00022989"/>
    </source>
</evidence>
<dbReference type="InterPro" id="IPR011527">
    <property type="entry name" value="ABC1_TM_dom"/>
</dbReference>
<proteinExistence type="predicted"/>
<dbReference type="Proteomes" id="UP001501758">
    <property type="component" value="Unassembled WGS sequence"/>
</dbReference>
<feature type="transmembrane region" description="Helical" evidence="8">
    <location>
        <begin position="248"/>
        <end position="265"/>
    </location>
</feature>
<feature type="transmembrane region" description="Helical" evidence="8">
    <location>
        <begin position="130"/>
        <end position="150"/>
    </location>
</feature>
<keyword evidence="7 8" id="KW-0472">Membrane</keyword>
<keyword evidence="4" id="KW-0547">Nucleotide-binding</keyword>
<evidence type="ECO:0000256" key="5">
    <source>
        <dbReference type="ARBA" id="ARBA00022840"/>
    </source>
</evidence>
<keyword evidence="3 8" id="KW-0812">Transmembrane</keyword>
<protein>
    <submittedName>
        <fullName evidence="11">Pyoverdine export ABC transporter PvdE</fullName>
    </submittedName>
</protein>
<evidence type="ECO:0000256" key="3">
    <source>
        <dbReference type="ARBA" id="ARBA00022692"/>
    </source>
</evidence>
<dbReference type="InterPro" id="IPR003439">
    <property type="entry name" value="ABC_transporter-like_ATP-bd"/>
</dbReference>
<evidence type="ECO:0000256" key="1">
    <source>
        <dbReference type="ARBA" id="ARBA00004651"/>
    </source>
</evidence>
<keyword evidence="2" id="KW-0813">Transport</keyword>
<dbReference type="InterPro" id="IPR036640">
    <property type="entry name" value="ABC1_TM_sf"/>
</dbReference>
<dbReference type="InterPro" id="IPR027417">
    <property type="entry name" value="P-loop_NTPase"/>
</dbReference>
<evidence type="ECO:0000256" key="8">
    <source>
        <dbReference type="SAM" id="Phobius"/>
    </source>
</evidence>
<dbReference type="InterPro" id="IPR050095">
    <property type="entry name" value="ECF_ABC_transporter_ATP-bd"/>
</dbReference>
<comment type="subcellular location">
    <subcellularLocation>
        <location evidence="1">Cell membrane</location>
        <topology evidence="1">Multi-pass membrane protein</topology>
    </subcellularLocation>
</comment>
<evidence type="ECO:0000313" key="12">
    <source>
        <dbReference type="Proteomes" id="UP001501758"/>
    </source>
</evidence>
<gene>
    <name evidence="11" type="primary">pvdE</name>
    <name evidence="11" type="ORF">GCM10009430_43830</name>
</gene>
<feature type="transmembrane region" description="Helical" evidence="8">
    <location>
        <begin position="20"/>
        <end position="38"/>
    </location>
</feature>
<keyword evidence="12" id="KW-1185">Reference proteome</keyword>
<dbReference type="RefSeq" id="WP_343914388.1">
    <property type="nucleotide sequence ID" value="NZ_BAAAGE010000005.1"/>
</dbReference>
<dbReference type="InterPro" id="IPR005898">
    <property type="entry name" value="Cyc_pep_transpt_SyrD/YojI"/>
</dbReference>
<dbReference type="Gene3D" id="1.20.1560.10">
    <property type="entry name" value="ABC transporter type 1, transmembrane domain"/>
    <property type="match status" value="1"/>
</dbReference>
<feature type="transmembrane region" description="Helical" evidence="8">
    <location>
        <begin position="58"/>
        <end position="76"/>
    </location>
</feature>
<feature type="transmembrane region" description="Helical" evidence="8">
    <location>
        <begin position="271"/>
        <end position="296"/>
    </location>
</feature>
<dbReference type="SUPFAM" id="SSF90123">
    <property type="entry name" value="ABC transporter transmembrane region"/>
    <property type="match status" value="1"/>
</dbReference>
<feature type="domain" description="ABC transporter" evidence="9">
    <location>
        <begin position="336"/>
        <end position="550"/>
    </location>
</feature>
<dbReference type="PANTHER" id="PTHR43553">
    <property type="entry name" value="HEAVY METAL TRANSPORTER"/>
    <property type="match status" value="1"/>
</dbReference>
<dbReference type="InterPro" id="IPR003593">
    <property type="entry name" value="AAA+_ATPase"/>
</dbReference>
<dbReference type="Gene3D" id="3.40.50.300">
    <property type="entry name" value="P-loop containing nucleotide triphosphate hydrolases"/>
    <property type="match status" value="1"/>
</dbReference>
<evidence type="ECO:0000256" key="7">
    <source>
        <dbReference type="ARBA" id="ARBA00023136"/>
    </source>
</evidence>
<dbReference type="PANTHER" id="PTHR43553:SF11">
    <property type="entry name" value="ABC TRANSPORTER ATP-BINDING_PERMEASE PROTEIN YOJI"/>
    <property type="match status" value="1"/>
</dbReference>